<name>A0A6J6GDG4_9ZZZZ</name>
<evidence type="ECO:0000313" key="1">
    <source>
        <dbReference type="EMBL" id="CAB4597889.1"/>
    </source>
</evidence>
<dbReference type="EMBL" id="CAEZTS010000264">
    <property type="protein sequence ID" value="CAB4597889.1"/>
    <property type="molecule type" value="Genomic_DNA"/>
</dbReference>
<protein>
    <submittedName>
        <fullName evidence="1">Unannotated protein</fullName>
    </submittedName>
</protein>
<organism evidence="1">
    <name type="scientific">freshwater metagenome</name>
    <dbReference type="NCBI Taxonomy" id="449393"/>
    <lineage>
        <taxon>unclassified sequences</taxon>
        <taxon>metagenomes</taxon>
        <taxon>ecological metagenomes</taxon>
    </lineage>
</organism>
<dbReference type="AlphaFoldDB" id="A0A6J6GDG4"/>
<accession>A0A6J6GDG4</accession>
<reference evidence="1" key="1">
    <citation type="submission" date="2020-05" db="EMBL/GenBank/DDBJ databases">
        <authorList>
            <person name="Chiriac C."/>
            <person name="Salcher M."/>
            <person name="Ghai R."/>
            <person name="Kavagutti S V."/>
        </authorList>
    </citation>
    <scope>NUCLEOTIDE SEQUENCE</scope>
</reference>
<dbReference type="Pfam" id="PF14081">
    <property type="entry name" value="DUF4262"/>
    <property type="match status" value="1"/>
</dbReference>
<sequence>MGPTPSDLPNFRIPHAEKIEWMIETKGWALEPVGADVSGTPPMPGYCYTIGLPALHGFPEIVVFGLTPVAISGLLDMVVDQLAAGVEIPVDVELVGLFDNELRCLFASVDVSSRTDMFRTGVAWHGTDTFPMVQLLWPDRNGWLPHESGFDASVRAAQPVIGRVGGAD</sequence>
<dbReference type="InterPro" id="IPR025358">
    <property type="entry name" value="DUF4262"/>
</dbReference>
<gene>
    <name evidence="1" type="ORF">UFOPK1722_02020</name>
</gene>
<proteinExistence type="predicted"/>